<dbReference type="SUPFAM" id="SSF46689">
    <property type="entry name" value="Homeodomain-like"/>
    <property type="match status" value="1"/>
</dbReference>
<evidence type="ECO:0000313" key="6">
    <source>
        <dbReference type="EMBL" id="MFC4865875.1"/>
    </source>
</evidence>
<feature type="DNA-binding region" description="H-T-H motif" evidence="4">
    <location>
        <begin position="42"/>
        <end position="61"/>
    </location>
</feature>
<dbReference type="SUPFAM" id="SSF48498">
    <property type="entry name" value="Tetracyclin repressor-like, C-terminal domain"/>
    <property type="match status" value="1"/>
</dbReference>
<dbReference type="PANTHER" id="PTHR30055:SF148">
    <property type="entry name" value="TETR-FAMILY TRANSCRIPTIONAL REGULATOR"/>
    <property type="match status" value="1"/>
</dbReference>
<evidence type="ECO:0000256" key="2">
    <source>
        <dbReference type="ARBA" id="ARBA00023125"/>
    </source>
</evidence>
<keyword evidence="2 4" id="KW-0238">DNA-binding</keyword>
<dbReference type="InterPro" id="IPR011075">
    <property type="entry name" value="TetR_C"/>
</dbReference>
<sequence>MESAASGTDHRRRPRRRGAALHDAIVQAVVAELAEVGYAGLTMEGVAERAQASKGSLYRRWPGKLQLVMDTAYHLLPEPADVADTGTLRGDLLAMLRLVNDNLAGPAGQAMRGVISEVLQDDTRAAQVRARARGTSVAAVREVVRRADARGEIDGRAVTERQLETGHALLRYHFLSHGGPVADEVVTGIVDEVLLPLFRAR</sequence>
<organism evidence="6 7">
    <name type="scientific">Streptomonospora arabica</name>
    <dbReference type="NCBI Taxonomy" id="412417"/>
    <lineage>
        <taxon>Bacteria</taxon>
        <taxon>Bacillati</taxon>
        <taxon>Actinomycetota</taxon>
        <taxon>Actinomycetes</taxon>
        <taxon>Streptosporangiales</taxon>
        <taxon>Nocardiopsidaceae</taxon>
        <taxon>Streptomonospora</taxon>
    </lineage>
</organism>
<dbReference type="InterPro" id="IPR009057">
    <property type="entry name" value="Homeodomain-like_sf"/>
</dbReference>
<feature type="domain" description="HTH tetR-type" evidence="5">
    <location>
        <begin position="19"/>
        <end position="79"/>
    </location>
</feature>
<dbReference type="RefSeq" id="WP_344148766.1">
    <property type="nucleotide sequence ID" value="NZ_BAAAQI010000029.1"/>
</dbReference>
<protein>
    <submittedName>
        <fullName evidence="6">TetR/AcrR family transcriptional regulator</fullName>
    </submittedName>
</protein>
<gene>
    <name evidence="6" type="ORF">ACFPCZ_04465</name>
</gene>
<dbReference type="Gene3D" id="1.10.357.10">
    <property type="entry name" value="Tetracycline Repressor, domain 2"/>
    <property type="match status" value="1"/>
</dbReference>
<dbReference type="EMBL" id="JBHSIY010000005">
    <property type="protein sequence ID" value="MFC4865875.1"/>
    <property type="molecule type" value="Genomic_DNA"/>
</dbReference>
<name>A0ABV9SKD6_9ACTN</name>
<reference evidence="7" key="1">
    <citation type="journal article" date="2019" name="Int. J. Syst. Evol. Microbiol.">
        <title>The Global Catalogue of Microorganisms (GCM) 10K type strain sequencing project: providing services to taxonomists for standard genome sequencing and annotation.</title>
        <authorList>
            <consortium name="The Broad Institute Genomics Platform"/>
            <consortium name="The Broad Institute Genome Sequencing Center for Infectious Disease"/>
            <person name="Wu L."/>
            <person name="Ma J."/>
        </authorList>
    </citation>
    <scope>NUCLEOTIDE SEQUENCE [LARGE SCALE GENOMIC DNA]</scope>
    <source>
        <strain evidence="7">CGMCC 4.7304</strain>
    </source>
</reference>
<evidence type="ECO:0000256" key="4">
    <source>
        <dbReference type="PROSITE-ProRule" id="PRU00335"/>
    </source>
</evidence>
<evidence type="ECO:0000256" key="3">
    <source>
        <dbReference type="ARBA" id="ARBA00023163"/>
    </source>
</evidence>
<comment type="caution">
    <text evidence="6">The sequence shown here is derived from an EMBL/GenBank/DDBJ whole genome shotgun (WGS) entry which is preliminary data.</text>
</comment>
<dbReference type="Gene3D" id="1.10.10.60">
    <property type="entry name" value="Homeodomain-like"/>
    <property type="match status" value="1"/>
</dbReference>
<dbReference type="PROSITE" id="PS50977">
    <property type="entry name" value="HTH_TETR_2"/>
    <property type="match status" value="1"/>
</dbReference>
<dbReference type="Pfam" id="PF00440">
    <property type="entry name" value="TetR_N"/>
    <property type="match status" value="1"/>
</dbReference>
<keyword evidence="7" id="KW-1185">Reference proteome</keyword>
<dbReference type="Pfam" id="PF16859">
    <property type="entry name" value="TetR_C_11"/>
    <property type="match status" value="1"/>
</dbReference>
<evidence type="ECO:0000313" key="7">
    <source>
        <dbReference type="Proteomes" id="UP001595858"/>
    </source>
</evidence>
<keyword evidence="3" id="KW-0804">Transcription</keyword>
<keyword evidence="1" id="KW-0805">Transcription regulation</keyword>
<dbReference type="InterPro" id="IPR036271">
    <property type="entry name" value="Tet_transcr_reg_TetR-rel_C_sf"/>
</dbReference>
<proteinExistence type="predicted"/>
<evidence type="ECO:0000256" key="1">
    <source>
        <dbReference type="ARBA" id="ARBA00023015"/>
    </source>
</evidence>
<dbReference type="InterPro" id="IPR023772">
    <property type="entry name" value="DNA-bd_HTH_TetR-type_CS"/>
</dbReference>
<dbReference type="InterPro" id="IPR001647">
    <property type="entry name" value="HTH_TetR"/>
</dbReference>
<accession>A0ABV9SKD6</accession>
<dbReference type="Proteomes" id="UP001595858">
    <property type="component" value="Unassembled WGS sequence"/>
</dbReference>
<dbReference type="InterPro" id="IPR050109">
    <property type="entry name" value="HTH-type_TetR-like_transc_reg"/>
</dbReference>
<dbReference type="PROSITE" id="PS01081">
    <property type="entry name" value="HTH_TETR_1"/>
    <property type="match status" value="1"/>
</dbReference>
<evidence type="ECO:0000259" key="5">
    <source>
        <dbReference type="PROSITE" id="PS50977"/>
    </source>
</evidence>
<dbReference type="PANTHER" id="PTHR30055">
    <property type="entry name" value="HTH-TYPE TRANSCRIPTIONAL REGULATOR RUTR"/>
    <property type="match status" value="1"/>
</dbReference>